<accession>F0Z609</accession>
<dbReference type="InParanoid" id="F0Z609"/>
<keyword evidence="2" id="KW-0472">Membrane</keyword>
<feature type="compositionally biased region" description="Polar residues" evidence="1">
    <location>
        <begin position="61"/>
        <end position="70"/>
    </location>
</feature>
<name>F0Z609_DICPU</name>
<dbReference type="RefSeq" id="XP_003282853.1">
    <property type="nucleotide sequence ID" value="XM_003282805.1"/>
</dbReference>
<dbReference type="eggNOG" id="ENOG502RIMK">
    <property type="taxonomic scope" value="Eukaryota"/>
</dbReference>
<sequence>MASLIILSASLFISLLLPISFKETILIIFFLMILFIHLSPYFHINNSGTSSSRLPRRTVPISPSINKKIN</sequence>
<dbReference type="GeneID" id="10503346"/>
<dbReference type="EMBL" id="GL870941">
    <property type="protein sequence ID" value="EGC40517.1"/>
    <property type="molecule type" value="Genomic_DNA"/>
</dbReference>
<dbReference type="Proteomes" id="UP000001064">
    <property type="component" value="Unassembled WGS sequence"/>
</dbReference>
<keyword evidence="4" id="KW-1185">Reference proteome</keyword>
<protein>
    <submittedName>
        <fullName evidence="3">Uncharacterized protein</fullName>
    </submittedName>
</protein>
<evidence type="ECO:0000313" key="3">
    <source>
        <dbReference type="EMBL" id="EGC40517.1"/>
    </source>
</evidence>
<proteinExistence type="predicted"/>
<dbReference type="FunCoup" id="F0Z609">
    <property type="interactions" value="722"/>
</dbReference>
<dbReference type="KEGG" id="dpp:DICPUDRAFT_146457"/>
<dbReference type="OMA" id="LMILFIH"/>
<feature type="region of interest" description="Disordered" evidence="1">
    <location>
        <begin position="49"/>
        <end position="70"/>
    </location>
</feature>
<evidence type="ECO:0000313" key="4">
    <source>
        <dbReference type="Proteomes" id="UP000001064"/>
    </source>
</evidence>
<dbReference type="OrthoDB" id="10537398at2759"/>
<dbReference type="STRING" id="5786.F0Z609"/>
<evidence type="ECO:0000256" key="1">
    <source>
        <dbReference type="SAM" id="MobiDB-lite"/>
    </source>
</evidence>
<dbReference type="VEuPathDB" id="AmoebaDB:DICPUDRAFT_146457"/>
<organism evidence="3 4">
    <name type="scientific">Dictyostelium purpureum</name>
    <name type="common">Slime mold</name>
    <dbReference type="NCBI Taxonomy" id="5786"/>
    <lineage>
        <taxon>Eukaryota</taxon>
        <taxon>Amoebozoa</taxon>
        <taxon>Evosea</taxon>
        <taxon>Eumycetozoa</taxon>
        <taxon>Dictyostelia</taxon>
        <taxon>Dictyosteliales</taxon>
        <taxon>Dictyosteliaceae</taxon>
        <taxon>Dictyostelium</taxon>
    </lineage>
</organism>
<gene>
    <name evidence="3" type="ORF">DICPUDRAFT_146457</name>
</gene>
<keyword evidence="2" id="KW-0812">Transmembrane</keyword>
<evidence type="ECO:0000256" key="2">
    <source>
        <dbReference type="SAM" id="Phobius"/>
    </source>
</evidence>
<feature type="transmembrane region" description="Helical" evidence="2">
    <location>
        <begin position="26"/>
        <end position="44"/>
    </location>
</feature>
<dbReference type="AlphaFoldDB" id="F0Z609"/>
<reference evidence="4" key="1">
    <citation type="journal article" date="2011" name="Genome Biol.">
        <title>Comparative genomics of the social amoebae Dictyostelium discoideum and Dictyostelium purpureum.</title>
        <authorList>
            <consortium name="US DOE Joint Genome Institute (JGI-PGF)"/>
            <person name="Sucgang R."/>
            <person name="Kuo A."/>
            <person name="Tian X."/>
            <person name="Salerno W."/>
            <person name="Parikh A."/>
            <person name="Feasley C.L."/>
            <person name="Dalin E."/>
            <person name="Tu H."/>
            <person name="Huang E."/>
            <person name="Barry K."/>
            <person name="Lindquist E."/>
            <person name="Shapiro H."/>
            <person name="Bruce D."/>
            <person name="Schmutz J."/>
            <person name="Salamov A."/>
            <person name="Fey P."/>
            <person name="Gaudet P."/>
            <person name="Anjard C."/>
            <person name="Babu M.M."/>
            <person name="Basu S."/>
            <person name="Bushmanova Y."/>
            <person name="van der Wel H."/>
            <person name="Katoh-Kurasawa M."/>
            <person name="Dinh C."/>
            <person name="Coutinho P.M."/>
            <person name="Saito T."/>
            <person name="Elias M."/>
            <person name="Schaap P."/>
            <person name="Kay R.R."/>
            <person name="Henrissat B."/>
            <person name="Eichinger L."/>
            <person name="Rivero F."/>
            <person name="Putnam N.H."/>
            <person name="West C.M."/>
            <person name="Loomis W.F."/>
            <person name="Chisholm R.L."/>
            <person name="Shaulsky G."/>
            <person name="Strassmann J.E."/>
            <person name="Queller D.C."/>
            <person name="Kuspa A."/>
            <person name="Grigoriev I.V."/>
        </authorList>
    </citation>
    <scope>NUCLEOTIDE SEQUENCE [LARGE SCALE GENOMIC DNA]</scope>
    <source>
        <strain evidence="4">QSDP1</strain>
    </source>
</reference>
<keyword evidence="2" id="KW-1133">Transmembrane helix</keyword>